<dbReference type="PANTHER" id="PTHR45138">
    <property type="entry name" value="REGULATORY COMPONENTS OF SENSORY TRANSDUCTION SYSTEM"/>
    <property type="match status" value="1"/>
</dbReference>
<feature type="domain" description="GGDEF" evidence="6">
    <location>
        <begin position="165"/>
        <end position="306"/>
    </location>
</feature>
<comment type="catalytic activity">
    <reaction evidence="3">
        <text>2 GTP = 3',3'-c-di-GMP + 2 diphosphate</text>
        <dbReference type="Rhea" id="RHEA:24898"/>
        <dbReference type="ChEBI" id="CHEBI:33019"/>
        <dbReference type="ChEBI" id="CHEBI:37565"/>
        <dbReference type="ChEBI" id="CHEBI:58805"/>
        <dbReference type="EC" id="2.7.7.65"/>
    </reaction>
</comment>
<evidence type="ECO:0000313" key="8">
    <source>
        <dbReference type="Proteomes" id="UP000262073"/>
    </source>
</evidence>
<dbReference type="AlphaFoldDB" id="A0A346NMZ1"/>
<evidence type="ECO:0000259" key="6">
    <source>
        <dbReference type="PROSITE" id="PS50887"/>
    </source>
</evidence>
<gene>
    <name evidence="7" type="ORF">D0Y50_11350</name>
</gene>
<dbReference type="NCBIfam" id="TIGR00254">
    <property type="entry name" value="GGDEF"/>
    <property type="match status" value="1"/>
</dbReference>
<dbReference type="EC" id="2.7.7.65" evidence="2"/>
<dbReference type="GO" id="GO:0000160">
    <property type="term" value="P:phosphorelay signal transduction system"/>
    <property type="evidence" value="ECO:0007669"/>
    <property type="project" value="InterPro"/>
</dbReference>
<dbReference type="SUPFAM" id="SSF55073">
    <property type="entry name" value="Nucleotide cyclase"/>
    <property type="match status" value="1"/>
</dbReference>
<feature type="domain" description="Response regulatory" evidence="5">
    <location>
        <begin position="7"/>
        <end position="122"/>
    </location>
</feature>
<dbReference type="SUPFAM" id="SSF52172">
    <property type="entry name" value="CheY-like"/>
    <property type="match status" value="1"/>
</dbReference>
<comment type="cofactor">
    <cofactor evidence="1">
        <name>Mg(2+)</name>
        <dbReference type="ChEBI" id="CHEBI:18420"/>
    </cofactor>
</comment>
<dbReference type="Pfam" id="PF00072">
    <property type="entry name" value="Response_reg"/>
    <property type="match status" value="1"/>
</dbReference>
<dbReference type="EMBL" id="CP031769">
    <property type="protein sequence ID" value="AXR06898.1"/>
    <property type="molecule type" value="Genomic_DNA"/>
</dbReference>
<dbReference type="PANTHER" id="PTHR45138:SF9">
    <property type="entry name" value="DIGUANYLATE CYCLASE DGCM-RELATED"/>
    <property type="match status" value="1"/>
</dbReference>
<dbReference type="RefSeq" id="WP_117317036.1">
    <property type="nucleotide sequence ID" value="NZ_CP031769.1"/>
</dbReference>
<dbReference type="GO" id="GO:0052621">
    <property type="term" value="F:diguanylate cyclase activity"/>
    <property type="evidence" value="ECO:0007669"/>
    <property type="project" value="UniProtKB-EC"/>
</dbReference>
<dbReference type="SMART" id="SM00267">
    <property type="entry name" value="GGDEF"/>
    <property type="match status" value="1"/>
</dbReference>
<dbReference type="GO" id="GO:1902201">
    <property type="term" value="P:negative regulation of bacterial-type flagellum-dependent cell motility"/>
    <property type="evidence" value="ECO:0007669"/>
    <property type="project" value="TreeGrafter"/>
</dbReference>
<dbReference type="Gene3D" id="3.30.70.270">
    <property type="match status" value="1"/>
</dbReference>
<dbReference type="KEGG" id="salm:D0Y50_11350"/>
<dbReference type="InterPro" id="IPR050469">
    <property type="entry name" value="Diguanylate_Cyclase"/>
</dbReference>
<dbReference type="InterPro" id="IPR001789">
    <property type="entry name" value="Sig_transdc_resp-reg_receiver"/>
</dbReference>
<accession>A0A346NMZ1</accession>
<dbReference type="PROSITE" id="PS50887">
    <property type="entry name" value="GGDEF"/>
    <property type="match status" value="1"/>
</dbReference>
<evidence type="ECO:0000256" key="1">
    <source>
        <dbReference type="ARBA" id="ARBA00001946"/>
    </source>
</evidence>
<dbReference type="CDD" id="cd01949">
    <property type="entry name" value="GGDEF"/>
    <property type="match status" value="1"/>
</dbReference>
<dbReference type="Pfam" id="PF00990">
    <property type="entry name" value="GGDEF"/>
    <property type="match status" value="1"/>
</dbReference>
<dbReference type="GO" id="GO:0043709">
    <property type="term" value="P:cell adhesion involved in single-species biofilm formation"/>
    <property type="evidence" value="ECO:0007669"/>
    <property type="project" value="TreeGrafter"/>
</dbReference>
<reference evidence="7 8" key="1">
    <citation type="submission" date="2018-08" db="EMBL/GenBank/DDBJ databases">
        <title>Salinimonas sediminis sp. nov., a piezophilic bacterium isolated from a deep-sea sediment sample from the New Britain Trench.</title>
        <authorList>
            <person name="Cao J."/>
        </authorList>
    </citation>
    <scope>NUCLEOTIDE SEQUENCE [LARGE SCALE GENOMIC DNA]</scope>
    <source>
        <strain evidence="7 8">N102</strain>
    </source>
</reference>
<dbReference type="FunFam" id="3.30.70.270:FF:000001">
    <property type="entry name" value="Diguanylate cyclase domain protein"/>
    <property type="match status" value="1"/>
</dbReference>
<evidence type="ECO:0000256" key="3">
    <source>
        <dbReference type="ARBA" id="ARBA00034247"/>
    </source>
</evidence>
<keyword evidence="8" id="KW-1185">Reference proteome</keyword>
<dbReference type="PROSITE" id="PS50110">
    <property type="entry name" value="RESPONSE_REGULATORY"/>
    <property type="match status" value="1"/>
</dbReference>
<protein>
    <recommendedName>
        <fullName evidence="2">diguanylate cyclase</fullName>
        <ecNumber evidence="2">2.7.7.65</ecNumber>
    </recommendedName>
</protein>
<feature type="modified residue" description="4-aspartylphosphate" evidence="4">
    <location>
        <position position="55"/>
    </location>
</feature>
<dbReference type="InterPro" id="IPR011006">
    <property type="entry name" value="CheY-like_superfamily"/>
</dbReference>
<evidence type="ECO:0000313" key="7">
    <source>
        <dbReference type="EMBL" id="AXR06898.1"/>
    </source>
</evidence>
<sequence length="310" mass="34442">MPQPRAKILIIDDDIISVRLIAEALSPQYDVIVATTPEEGLQQAKTISPELVLLDVVMPDTSGFEVCRELKKDELTQSIPVIFVTALDAVTQQAEGFELGAVDYITKPVEEAILKARVRAHTRLYRQTLQLASLAATDPLTGLANRRKFDETIIHEISHCQREQQCLSLLIIDIDDFKSYNDNYGHGRGDDCLVFVAKTLTHCARRATDLVSRLGGEEFGVILTGTEARGAEEVAAEIIACFNHQQYEHNYASQHSYLTVSIGICTTDFGLLSAPIPNERTMVDCADKALYRAKNSGRNRFCCNAWPDEI</sequence>
<evidence type="ECO:0000259" key="5">
    <source>
        <dbReference type="PROSITE" id="PS50110"/>
    </source>
</evidence>
<evidence type="ECO:0000256" key="4">
    <source>
        <dbReference type="PROSITE-ProRule" id="PRU00169"/>
    </source>
</evidence>
<dbReference type="Gene3D" id="3.40.50.2300">
    <property type="match status" value="1"/>
</dbReference>
<dbReference type="GO" id="GO:0005886">
    <property type="term" value="C:plasma membrane"/>
    <property type="evidence" value="ECO:0007669"/>
    <property type="project" value="TreeGrafter"/>
</dbReference>
<dbReference type="SMART" id="SM00448">
    <property type="entry name" value="REC"/>
    <property type="match status" value="1"/>
</dbReference>
<keyword evidence="4" id="KW-0597">Phosphoprotein</keyword>
<dbReference type="Proteomes" id="UP000262073">
    <property type="component" value="Chromosome"/>
</dbReference>
<name>A0A346NMZ1_9ALTE</name>
<dbReference type="InterPro" id="IPR029787">
    <property type="entry name" value="Nucleotide_cyclase"/>
</dbReference>
<dbReference type="InterPro" id="IPR043128">
    <property type="entry name" value="Rev_trsase/Diguanyl_cyclase"/>
</dbReference>
<dbReference type="InterPro" id="IPR000160">
    <property type="entry name" value="GGDEF_dom"/>
</dbReference>
<dbReference type="OrthoDB" id="9812260at2"/>
<proteinExistence type="predicted"/>
<evidence type="ECO:0000256" key="2">
    <source>
        <dbReference type="ARBA" id="ARBA00012528"/>
    </source>
</evidence>
<organism evidence="7 8">
    <name type="scientific">Salinimonas sediminis</name>
    <dbReference type="NCBI Taxonomy" id="2303538"/>
    <lineage>
        <taxon>Bacteria</taxon>
        <taxon>Pseudomonadati</taxon>
        <taxon>Pseudomonadota</taxon>
        <taxon>Gammaproteobacteria</taxon>
        <taxon>Alteromonadales</taxon>
        <taxon>Alteromonadaceae</taxon>
        <taxon>Alteromonas/Salinimonas group</taxon>
        <taxon>Salinimonas</taxon>
    </lineage>
</organism>